<name>A0A9P0GWL3_NEZVI</name>
<organism evidence="1 2">
    <name type="scientific">Nezara viridula</name>
    <name type="common">Southern green stink bug</name>
    <name type="synonym">Cimex viridulus</name>
    <dbReference type="NCBI Taxonomy" id="85310"/>
    <lineage>
        <taxon>Eukaryota</taxon>
        <taxon>Metazoa</taxon>
        <taxon>Ecdysozoa</taxon>
        <taxon>Arthropoda</taxon>
        <taxon>Hexapoda</taxon>
        <taxon>Insecta</taxon>
        <taxon>Pterygota</taxon>
        <taxon>Neoptera</taxon>
        <taxon>Paraneoptera</taxon>
        <taxon>Hemiptera</taxon>
        <taxon>Heteroptera</taxon>
        <taxon>Panheteroptera</taxon>
        <taxon>Pentatomomorpha</taxon>
        <taxon>Pentatomoidea</taxon>
        <taxon>Pentatomidae</taxon>
        <taxon>Pentatominae</taxon>
        <taxon>Nezara</taxon>
    </lineage>
</organism>
<keyword evidence="2" id="KW-1185">Reference proteome</keyword>
<reference evidence="1" key="1">
    <citation type="submission" date="2022-01" db="EMBL/GenBank/DDBJ databases">
        <authorList>
            <person name="King R."/>
        </authorList>
    </citation>
    <scope>NUCLEOTIDE SEQUENCE</scope>
</reference>
<evidence type="ECO:0000313" key="2">
    <source>
        <dbReference type="Proteomes" id="UP001152798"/>
    </source>
</evidence>
<proteinExistence type="predicted"/>
<gene>
    <name evidence="1" type="ORF">NEZAVI_LOCUS1731</name>
</gene>
<protein>
    <submittedName>
        <fullName evidence="1">Uncharacterized protein</fullName>
    </submittedName>
</protein>
<dbReference type="AlphaFoldDB" id="A0A9P0GWL3"/>
<evidence type="ECO:0000313" key="1">
    <source>
        <dbReference type="EMBL" id="CAH1390539.1"/>
    </source>
</evidence>
<dbReference type="EMBL" id="OV725077">
    <property type="protein sequence ID" value="CAH1390539.1"/>
    <property type="molecule type" value="Genomic_DNA"/>
</dbReference>
<sequence>MTKKLTPHMTDLQARSIADEYVKELIEKVVANPILIDGLTREQIGQRVFNMIRSDIFLFVKAILSLGAEVGHVDTLEDERYLLKEGMEIGTAFNYCFLKKYRIRPETKELPKKED</sequence>
<accession>A0A9P0GWL3</accession>
<dbReference type="Proteomes" id="UP001152798">
    <property type="component" value="Chromosome 1"/>
</dbReference>